<feature type="transmembrane region" description="Helical" evidence="1">
    <location>
        <begin position="122"/>
        <end position="140"/>
    </location>
</feature>
<keyword evidence="1" id="KW-0472">Membrane</keyword>
<feature type="transmembrane region" description="Helical" evidence="1">
    <location>
        <begin position="52"/>
        <end position="72"/>
    </location>
</feature>
<protein>
    <recommendedName>
        <fullName evidence="4">Vomeronasal type-1 receptor</fullName>
    </recommendedName>
</protein>
<dbReference type="Proteomes" id="UP001362999">
    <property type="component" value="Unassembled WGS sequence"/>
</dbReference>
<evidence type="ECO:0000313" key="2">
    <source>
        <dbReference type="EMBL" id="KAK6984834.1"/>
    </source>
</evidence>
<dbReference type="EMBL" id="JAWWNJ010000134">
    <property type="protein sequence ID" value="KAK6984834.1"/>
    <property type="molecule type" value="Genomic_DNA"/>
</dbReference>
<evidence type="ECO:0008006" key="4">
    <source>
        <dbReference type="Google" id="ProtNLM"/>
    </source>
</evidence>
<comment type="caution">
    <text evidence="2">The sequence shown here is derived from an EMBL/GenBank/DDBJ whole genome shotgun (WGS) entry which is preliminary data.</text>
</comment>
<evidence type="ECO:0000256" key="1">
    <source>
        <dbReference type="SAM" id="Phobius"/>
    </source>
</evidence>
<dbReference type="PROSITE" id="PS51257">
    <property type="entry name" value="PROKAR_LIPOPROTEIN"/>
    <property type="match status" value="1"/>
</dbReference>
<name>A0AAV9ZKZ1_9AGAR</name>
<sequence length="261" mass="29162">MRGIKHRNKQLCVFSHGLFWGVSTACKSLCVLFVRARSIRLPDVFTGDQLQIGNYIVVGTLAAFIWDLLCNILNDYKLLTKHRIGVGTLAYFAARIFTLWYLLASTIFLTHPVSDCAVARKFYEVGCALAVPANALLMFLRGRAIFLNNTPMVLLFLFLWLAVAGTAIIPAMPGMITAEHIGPTRYCITVFENPASGFFGIAPAVHDTVVFVAISWRMFQSSHFGDLDNRSRKDNIRAAITGEFLPRFSQAILQDGQLYYL</sequence>
<evidence type="ECO:0000313" key="3">
    <source>
        <dbReference type="Proteomes" id="UP001362999"/>
    </source>
</evidence>
<reference evidence="2 3" key="1">
    <citation type="journal article" date="2024" name="J Genomics">
        <title>Draft genome sequencing and assembly of Favolaschia claudopus CIRM-BRFM 2984 isolated from oak limbs.</title>
        <authorList>
            <person name="Navarro D."/>
            <person name="Drula E."/>
            <person name="Chaduli D."/>
            <person name="Cazenave R."/>
            <person name="Ahrendt S."/>
            <person name="Wang J."/>
            <person name="Lipzen A."/>
            <person name="Daum C."/>
            <person name="Barry K."/>
            <person name="Grigoriev I.V."/>
            <person name="Favel A."/>
            <person name="Rosso M.N."/>
            <person name="Martin F."/>
        </authorList>
    </citation>
    <scope>NUCLEOTIDE SEQUENCE [LARGE SCALE GENOMIC DNA]</scope>
    <source>
        <strain evidence="2 3">CIRM-BRFM 2984</strain>
    </source>
</reference>
<feature type="transmembrane region" description="Helical" evidence="1">
    <location>
        <begin position="152"/>
        <end position="176"/>
    </location>
</feature>
<keyword evidence="3" id="KW-1185">Reference proteome</keyword>
<feature type="transmembrane region" description="Helical" evidence="1">
    <location>
        <begin position="196"/>
        <end position="216"/>
    </location>
</feature>
<keyword evidence="1" id="KW-0812">Transmembrane</keyword>
<dbReference type="AlphaFoldDB" id="A0AAV9ZKZ1"/>
<gene>
    <name evidence="2" type="ORF">R3P38DRAFT_3451676</name>
</gene>
<feature type="transmembrane region" description="Helical" evidence="1">
    <location>
        <begin position="84"/>
        <end position="102"/>
    </location>
</feature>
<keyword evidence="1" id="KW-1133">Transmembrane helix</keyword>
<proteinExistence type="predicted"/>
<accession>A0AAV9ZKZ1</accession>
<organism evidence="2 3">
    <name type="scientific">Favolaschia claudopus</name>
    <dbReference type="NCBI Taxonomy" id="2862362"/>
    <lineage>
        <taxon>Eukaryota</taxon>
        <taxon>Fungi</taxon>
        <taxon>Dikarya</taxon>
        <taxon>Basidiomycota</taxon>
        <taxon>Agaricomycotina</taxon>
        <taxon>Agaricomycetes</taxon>
        <taxon>Agaricomycetidae</taxon>
        <taxon>Agaricales</taxon>
        <taxon>Marasmiineae</taxon>
        <taxon>Mycenaceae</taxon>
        <taxon>Favolaschia</taxon>
    </lineage>
</organism>